<reference evidence="1" key="1">
    <citation type="submission" date="2019-02" db="EMBL/GenBank/DDBJ databases">
        <authorList>
            <person name="Gruber-Vodicka R. H."/>
            <person name="Seah K. B. B."/>
        </authorList>
    </citation>
    <scope>NUCLEOTIDE SEQUENCE</scope>
    <source>
        <strain evidence="1">BECK_S313</strain>
    </source>
</reference>
<dbReference type="EMBL" id="CAADFK010000033">
    <property type="protein sequence ID" value="VFK12290.1"/>
    <property type="molecule type" value="Genomic_DNA"/>
</dbReference>
<accession>A0A450W5G0</accession>
<dbReference type="AlphaFoldDB" id="A0A450W5G0"/>
<name>A0A450W5G0_9GAMM</name>
<organism evidence="1">
    <name type="scientific">Candidatus Kentrum sp. LPFa</name>
    <dbReference type="NCBI Taxonomy" id="2126335"/>
    <lineage>
        <taxon>Bacteria</taxon>
        <taxon>Pseudomonadati</taxon>
        <taxon>Pseudomonadota</taxon>
        <taxon>Gammaproteobacteria</taxon>
        <taxon>Candidatus Kentrum</taxon>
    </lineage>
</organism>
<sequence length="167" mass="18609">MDSSGIVQILRRNHIQYVVCVPCAEISGLLATIEESGEFHVIIPSREDEGVGLLMGLAISEKRCLGLFQDTLLGNTQNVFGMLTRCMRIPITLWLASRANEFLNENLAHEYITNNFYNLVADDAISKNTIHFDRQDKEALSARHAKILTESFDSGPGFLNIVQLVVS</sequence>
<evidence type="ECO:0000313" key="1">
    <source>
        <dbReference type="EMBL" id="VFK12290.1"/>
    </source>
</evidence>
<proteinExistence type="predicted"/>
<gene>
    <name evidence="1" type="ORF">BECKLPF1236B_GA0070989_103311</name>
</gene>
<protein>
    <submittedName>
        <fullName evidence="1">Sulfopyruvate decarboxylase subunit alpha</fullName>
    </submittedName>
</protein>
<keyword evidence="1" id="KW-0670">Pyruvate</keyword>